<proteinExistence type="predicted"/>
<dbReference type="AlphaFoldDB" id="A0A0M2Q145"/>
<protein>
    <submittedName>
        <fullName evidence="1">Uncharacterized protein</fullName>
    </submittedName>
</protein>
<keyword evidence="2" id="KW-1185">Reference proteome</keyword>
<dbReference type="EMBL" id="AJTX02000003">
    <property type="protein sequence ID" value="KKJ00684.1"/>
    <property type="molecule type" value="Genomic_DNA"/>
</dbReference>
<organism evidence="1 2">
    <name type="scientific">Prochlorothrix hollandica PCC 9006 = CALU 1027</name>
    <dbReference type="NCBI Taxonomy" id="317619"/>
    <lineage>
        <taxon>Bacteria</taxon>
        <taxon>Bacillati</taxon>
        <taxon>Cyanobacteriota</taxon>
        <taxon>Cyanophyceae</taxon>
        <taxon>Prochlorotrichales</taxon>
        <taxon>Prochlorotrichaceae</taxon>
        <taxon>Prochlorothrix</taxon>
    </lineage>
</organism>
<sequence>MLGYRVILQRKENTIGVIDVPDQPPRDLRLYRDLLGLGCWLGGDFRPGLGALGLVSWELSILGTQYPGNSVSWELSILETQYPGNDGS</sequence>
<name>A0A0M2Q145_PROHO</name>
<evidence type="ECO:0000313" key="2">
    <source>
        <dbReference type="Proteomes" id="UP000034681"/>
    </source>
</evidence>
<accession>A0A0M2Q145</accession>
<dbReference type="Proteomes" id="UP000034681">
    <property type="component" value="Unassembled WGS sequence"/>
</dbReference>
<comment type="caution">
    <text evidence="1">The sequence shown here is derived from an EMBL/GenBank/DDBJ whole genome shotgun (WGS) entry which is preliminary data.</text>
</comment>
<gene>
    <name evidence="1" type="ORF">PROH_05195</name>
</gene>
<evidence type="ECO:0000313" key="1">
    <source>
        <dbReference type="EMBL" id="KKJ00684.1"/>
    </source>
</evidence>
<reference evidence="1" key="1">
    <citation type="submission" date="2012-04" db="EMBL/GenBank/DDBJ databases">
        <authorList>
            <person name="Borisov I.G."/>
            <person name="Ivanikova N.V."/>
            <person name="Pinevich A.V."/>
        </authorList>
    </citation>
    <scope>NUCLEOTIDE SEQUENCE [LARGE SCALE GENOMIC DNA]</scope>
    <source>
        <strain evidence="1">CALU 1027</strain>
    </source>
</reference>